<proteinExistence type="predicted"/>
<evidence type="ECO:0000313" key="1">
    <source>
        <dbReference type="EMBL" id="SLM19610.1"/>
    </source>
</evidence>
<protein>
    <submittedName>
        <fullName evidence="1">Uncharacterized protein</fullName>
    </submittedName>
</protein>
<organism evidence="1">
    <name type="scientific">uncultured spirochete</name>
    <dbReference type="NCBI Taxonomy" id="156406"/>
    <lineage>
        <taxon>Bacteria</taxon>
        <taxon>Pseudomonadati</taxon>
        <taxon>Spirochaetota</taxon>
        <taxon>Spirochaetia</taxon>
        <taxon>Spirochaetales</taxon>
        <taxon>environmental samples</taxon>
    </lineage>
</organism>
<gene>
    <name evidence="1" type="ORF">SPIRO4BDMA_70032</name>
</gene>
<accession>A0A3P3XTK1</accession>
<dbReference type="AlphaFoldDB" id="A0A3P3XTK1"/>
<dbReference type="EMBL" id="FWDO01000007">
    <property type="protein sequence ID" value="SLM19610.1"/>
    <property type="molecule type" value="Genomic_DNA"/>
</dbReference>
<name>A0A3P3XTK1_9SPIR</name>
<sequence length="40" mass="4852">MNKKELTNKVFAFFEKLIETTELVKLYINNVIYYSIFMSQ</sequence>
<reference evidence="1" key="1">
    <citation type="submission" date="2017-02" db="EMBL/GenBank/DDBJ databases">
        <authorList>
            <person name="Regsiter A."/>
            <person name="William W."/>
        </authorList>
    </citation>
    <scope>NUCLEOTIDE SEQUENCE</scope>
    <source>
        <strain evidence="1">BdmA 4</strain>
    </source>
</reference>